<keyword evidence="1" id="KW-0472">Membrane</keyword>
<dbReference type="RefSeq" id="WP_181951752.1">
    <property type="nucleotide sequence ID" value="NZ_FMUE01000022.1"/>
</dbReference>
<sequence length="127" mass="13842">MPASGSDDFEWTVVIAMVAVLVMKTSFNQIVNMVTMRHGFMAAVRAVDMAMIVADMVLDRTAAIGVVITHLDDVFIDMIAMGMMEVSIMQVVNMVAMFDGHVAAVGAMFMVVVIMMWKIAIAHGELL</sequence>
<dbReference type="AlphaFoldDB" id="A0A1R3U7I2"/>
<evidence type="ECO:0000313" key="3">
    <source>
        <dbReference type="Proteomes" id="UP000187891"/>
    </source>
</evidence>
<feature type="transmembrane region" description="Helical" evidence="1">
    <location>
        <begin position="12"/>
        <end position="34"/>
    </location>
</feature>
<dbReference type="Proteomes" id="UP000187891">
    <property type="component" value="Unassembled WGS sequence"/>
</dbReference>
<accession>A0A1R3U7I2</accession>
<keyword evidence="1" id="KW-1133">Transmembrane helix</keyword>
<evidence type="ECO:0000313" key="2">
    <source>
        <dbReference type="EMBL" id="SCX35583.1"/>
    </source>
</evidence>
<keyword evidence="1" id="KW-0812">Transmembrane</keyword>
<gene>
    <name evidence="2" type="ORF">DSM25559_5039</name>
</gene>
<protein>
    <submittedName>
        <fullName evidence="2">Uncharacterized protein</fullName>
    </submittedName>
</protein>
<reference evidence="3" key="1">
    <citation type="submission" date="2016-10" db="EMBL/GenBank/DDBJ databases">
        <authorList>
            <person name="Wibberg D."/>
        </authorList>
    </citation>
    <scope>NUCLEOTIDE SEQUENCE [LARGE SCALE GENOMIC DNA]</scope>
</reference>
<dbReference type="STRING" id="1907666.DSM25559_5039"/>
<feature type="transmembrane region" description="Helical" evidence="1">
    <location>
        <begin position="102"/>
        <end position="121"/>
    </location>
</feature>
<name>A0A1R3U7I2_9HYPH</name>
<evidence type="ECO:0000256" key="1">
    <source>
        <dbReference type="SAM" id="Phobius"/>
    </source>
</evidence>
<proteinExistence type="predicted"/>
<organism evidence="2 3">
    <name type="scientific">Agrobacterium rosae</name>
    <dbReference type="NCBI Taxonomy" id="1972867"/>
    <lineage>
        <taxon>Bacteria</taxon>
        <taxon>Pseudomonadati</taxon>
        <taxon>Pseudomonadota</taxon>
        <taxon>Alphaproteobacteria</taxon>
        <taxon>Hyphomicrobiales</taxon>
        <taxon>Rhizobiaceae</taxon>
        <taxon>Rhizobium/Agrobacterium group</taxon>
        <taxon>Agrobacterium</taxon>
    </lineage>
</organism>
<dbReference type="EMBL" id="FMUE01000022">
    <property type="protein sequence ID" value="SCX35583.1"/>
    <property type="molecule type" value="Genomic_DNA"/>
</dbReference>